<keyword evidence="2" id="KW-1185">Reference proteome</keyword>
<name>A0A397H911_9GLOM</name>
<accession>A0A397H911</accession>
<comment type="caution">
    <text evidence="1">The sequence shown here is derived from an EMBL/GenBank/DDBJ whole genome shotgun (WGS) entry which is preliminary data.</text>
</comment>
<organism evidence="1 2">
    <name type="scientific">Diversispora epigaea</name>
    <dbReference type="NCBI Taxonomy" id="1348612"/>
    <lineage>
        <taxon>Eukaryota</taxon>
        <taxon>Fungi</taxon>
        <taxon>Fungi incertae sedis</taxon>
        <taxon>Mucoromycota</taxon>
        <taxon>Glomeromycotina</taxon>
        <taxon>Glomeromycetes</taxon>
        <taxon>Diversisporales</taxon>
        <taxon>Diversisporaceae</taxon>
        <taxon>Diversispora</taxon>
    </lineage>
</organism>
<dbReference type="Proteomes" id="UP000266861">
    <property type="component" value="Unassembled WGS sequence"/>
</dbReference>
<evidence type="ECO:0000313" key="2">
    <source>
        <dbReference type="Proteomes" id="UP000266861"/>
    </source>
</evidence>
<evidence type="ECO:0000313" key="1">
    <source>
        <dbReference type="EMBL" id="RHZ58174.1"/>
    </source>
</evidence>
<dbReference type="AlphaFoldDB" id="A0A397H911"/>
<sequence>MEILYTNILFSRNSTYIHSKNTSPTPAPTPILITIDLVMQKLRQDILTLQNKIAQTETEDDNNNNDDNLGSNMGKELSFYGFLLTSGF</sequence>
<protein>
    <submittedName>
        <fullName evidence="1">Uncharacterized protein</fullName>
    </submittedName>
</protein>
<gene>
    <name evidence="1" type="ORF">Glove_375g18</name>
</gene>
<proteinExistence type="predicted"/>
<reference evidence="1 2" key="1">
    <citation type="submission" date="2018-08" db="EMBL/GenBank/DDBJ databases">
        <title>Genome and evolution of the arbuscular mycorrhizal fungus Diversispora epigaea (formerly Glomus versiforme) and its bacterial endosymbionts.</title>
        <authorList>
            <person name="Sun X."/>
            <person name="Fei Z."/>
            <person name="Harrison M."/>
        </authorList>
    </citation>
    <scope>NUCLEOTIDE SEQUENCE [LARGE SCALE GENOMIC DNA]</scope>
    <source>
        <strain evidence="1 2">IT104</strain>
    </source>
</reference>
<dbReference type="EMBL" id="PQFF01000338">
    <property type="protein sequence ID" value="RHZ58174.1"/>
    <property type="molecule type" value="Genomic_DNA"/>
</dbReference>